<dbReference type="Pfam" id="PF13770">
    <property type="entry name" value="DUF4169"/>
    <property type="match status" value="1"/>
</dbReference>
<reference evidence="2 3" key="1">
    <citation type="submission" date="2020-08" db="EMBL/GenBank/DDBJ databases">
        <title>Genomic Encyclopedia of Type Strains, Phase III (KMG-III): the genomes of soil and plant-associated and newly described type strains.</title>
        <authorList>
            <person name="Whitman W."/>
        </authorList>
    </citation>
    <scope>NUCLEOTIDE SEQUENCE [LARGE SCALE GENOMIC DNA]</scope>
    <source>
        <strain evidence="2 3">CECT 8803</strain>
    </source>
</reference>
<keyword evidence="3" id="KW-1185">Reference proteome</keyword>
<evidence type="ECO:0008006" key="4">
    <source>
        <dbReference type="Google" id="ProtNLM"/>
    </source>
</evidence>
<feature type="region of interest" description="Disordered" evidence="1">
    <location>
        <begin position="1"/>
        <end position="67"/>
    </location>
</feature>
<sequence length="67" mass="7967">MNNIVSLKQVRRRREKVEQEARAAENRRKHGRTKAERLAAAQEAQRDSQRIEAHRMETDKIDEKEGR</sequence>
<feature type="compositionally biased region" description="Basic and acidic residues" evidence="1">
    <location>
        <begin position="44"/>
        <end position="67"/>
    </location>
</feature>
<comment type="caution">
    <text evidence="2">The sequence shown here is derived from an EMBL/GenBank/DDBJ whole genome shotgun (WGS) entry which is preliminary data.</text>
</comment>
<evidence type="ECO:0000256" key="1">
    <source>
        <dbReference type="SAM" id="MobiDB-lite"/>
    </source>
</evidence>
<gene>
    <name evidence="2" type="ORF">FHR98_002237</name>
</gene>
<dbReference type="RefSeq" id="WP_183416764.1">
    <property type="nucleotide sequence ID" value="NZ_JACHXA010000006.1"/>
</dbReference>
<evidence type="ECO:0000313" key="2">
    <source>
        <dbReference type="EMBL" id="MBB3065934.1"/>
    </source>
</evidence>
<dbReference type="EMBL" id="JACHXA010000006">
    <property type="protein sequence ID" value="MBB3065934.1"/>
    <property type="molecule type" value="Genomic_DNA"/>
</dbReference>
<accession>A0A839SW72</accession>
<evidence type="ECO:0000313" key="3">
    <source>
        <dbReference type="Proteomes" id="UP000581135"/>
    </source>
</evidence>
<dbReference type="AlphaFoldDB" id="A0A839SW72"/>
<dbReference type="InterPro" id="IPR025227">
    <property type="entry name" value="DUF4169"/>
</dbReference>
<feature type="compositionally biased region" description="Basic and acidic residues" evidence="1">
    <location>
        <begin position="15"/>
        <end position="26"/>
    </location>
</feature>
<name>A0A839SW72_9PROT</name>
<dbReference type="Proteomes" id="UP000581135">
    <property type="component" value="Unassembled WGS sequence"/>
</dbReference>
<organism evidence="2 3">
    <name type="scientific">Limibacillus halophilus</name>
    <dbReference type="NCBI Taxonomy" id="1579333"/>
    <lineage>
        <taxon>Bacteria</taxon>
        <taxon>Pseudomonadati</taxon>
        <taxon>Pseudomonadota</taxon>
        <taxon>Alphaproteobacteria</taxon>
        <taxon>Rhodospirillales</taxon>
        <taxon>Rhodovibrionaceae</taxon>
        <taxon>Limibacillus</taxon>
    </lineage>
</organism>
<protein>
    <recommendedName>
        <fullName evidence="4">DUF4169 domain-containing protein</fullName>
    </recommendedName>
</protein>
<proteinExistence type="predicted"/>